<evidence type="ECO:0000313" key="3">
    <source>
        <dbReference type="Proteomes" id="UP000245207"/>
    </source>
</evidence>
<reference evidence="2 3" key="1">
    <citation type="journal article" date="2018" name="Mol. Plant">
        <title>The genome of Artemisia annua provides insight into the evolution of Asteraceae family and artemisinin biosynthesis.</title>
        <authorList>
            <person name="Shen Q."/>
            <person name="Zhang L."/>
            <person name="Liao Z."/>
            <person name="Wang S."/>
            <person name="Yan T."/>
            <person name="Shi P."/>
            <person name="Liu M."/>
            <person name="Fu X."/>
            <person name="Pan Q."/>
            <person name="Wang Y."/>
            <person name="Lv Z."/>
            <person name="Lu X."/>
            <person name="Zhang F."/>
            <person name="Jiang W."/>
            <person name="Ma Y."/>
            <person name="Chen M."/>
            <person name="Hao X."/>
            <person name="Li L."/>
            <person name="Tang Y."/>
            <person name="Lv G."/>
            <person name="Zhou Y."/>
            <person name="Sun X."/>
            <person name="Brodelius P.E."/>
            <person name="Rose J.K.C."/>
            <person name="Tang K."/>
        </authorList>
    </citation>
    <scope>NUCLEOTIDE SEQUENCE [LARGE SCALE GENOMIC DNA]</scope>
    <source>
        <strain evidence="3">cv. Huhao1</strain>
        <tissue evidence="2">Leaf</tissue>
    </source>
</reference>
<dbReference type="EMBL" id="PKPP01002226">
    <property type="protein sequence ID" value="PWA76757.1"/>
    <property type="molecule type" value="Genomic_DNA"/>
</dbReference>
<feature type="transmembrane region" description="Helical" evidence="1">
    <location>
        <begin position="107"/>
        <end position="130"/>
    </location>
</feature>
<dbReference type="AlphaFoldDB" id="A0A2U1NTG5"/>
<name>A0A2U1NTG5_ARTAN</name>
<proteinExistence type="predicted"/>
<keyword evidence="1" id="KW-0472">Membrane</keyword>
<feature type="transmembrane region" description="Helical" evidence="1">
    <location>
        <begin position="136"/>
        <end position="156"/>
    </location>
</feature>
<organism evidence="2 3">
    <name type="scientific">Artemisia annua</name>
    <name type="common">Sweet wormwood</name>
    <dbReference type="NCBI Taxonomy" id="35608"/>
    <lineage>
        <taxon>Eukaryota</taxon>
        <taxon>Viridiplantae</taxon>
        <taxon>Streptophyta</taxon>
        <taxon>Embryophyta</taxon>
        <taxon>Tracheophyta</taxon>
        <taxon>Spermatophyta</taxon>
        <taxon>Magnoliopsida</taxon>
        <taxon>eudicotyledons</taxon>
        <taxon>Gunneridae</taxon>
        <taxon>Pentapetalae</taxon>
        <taxon>asterids</taxon>
        <taxon>campanulids</taxon>
        <taxon>Asterales</taxon>
        <taxon>Asteraceae</taxon>
        <taxon>Asteroideae</taxon>
        <taxon>Anthemideae</taxon>
        <taxon>Artemisiinae</taxon>
        <taxon>Artemisia</taxon>
    </lineage>
</organism>
<evidence type="ECO:0000256" key="1">
    <source>
        <dbReference type="SAM" id="Phobius"/>
    </source>
</evidence>
<dbReference type="PANTHER" id="PTHR34936:SF7">
    <property type="entry name" value="NADH-UBIQUINONE OXIDOREDUCTASE CHAIN 5"/>
    <property type="match status" value="1"/>
</dbReference>
<dbReference type="PANTHER" id="PTHR34936">
    <property type="entry name" value="EXPRESSED PROTEIN"/>
    <property type="match status" value="1"/>
</dbReference>
<keyword evidence="3" id="KW-1185">Reference proteome</keyword>
<dbReference type="OrthoDB" id="1937310at2759"/>
<gene>
    <name evidence="2" type="ORF">CTI12_AA229720</name>
</gene>
<keyword evidence="1" id="KW-1133">Transmembrane helix</keyword>
<accession>A0A2U1NTG5</accession>
<keyword evidence="1" id="KW-0812">Transmembrane</keyword>
<comment type="caution">
    <text evidence="2">The sequence shown here is derived from an EMBL/GenBank/DDBJ whole genome shotgun (WGS) entry which is preliminary data.</text>
</comment>
<sequence>MEASGCETTFWFLVLGWEGKVVFDCGQTWGTGCLISEEGLLVSGSTYSVQGGWEEFKLMYCNSSYSNCGTFFVYKCGKLRLQTFYQMDNVQMILLFCGLACAKRVDVVIFVIWELVILAFFVFSAVSLYFRQLKLAIVLATVTLLLLLSMKVTKHIKLARKKKRRMLLPLSM</sequence>
<evidence type="ECO:0000313" key="2">
    <source>
        <dbReference type="EMBL" id="PWA76757.1"/>
    </source>
</evidence>
<protein>
    <submittedName>
        <fullName evidence="2">Uncharacterized protein</fullName>
    </submittedName>
</protein>
<dbReference type="Proteomes" id="UP000245207">
    <property type="component" value="Unassembled WGS sequence"/>
</dbReference>